<proteinExistence type="inferred from homology"/>
<dbReference type="GO" id="GO:0003723">
    <property type="term" value="F:RNA binding"/>
    <property type="evidence" value="ECO:0007669"/>
    <property type="project" value="UniProtKB-UniRule"/>
</dbReference>
<dbReference type="InterPro" id="IPR001374">
    <property type="entry name" value="R3H_dom"/>
</dbReference>
<dbReference type="SUPFAM" id="SSF82708">
    <property type="entry name" value="R3H domain"/>
    <property type="match status" value="1"/>
</dbReference>
<dbReference type="InterPro" id="IPR038008">
    <property type="entry name" value="Jag_KH"/>
</dbReference>
<evidence type="ECO:0000256" key="2">
    <source>
        <dbReference type="ARBA" id="ARBA00022884"/>
    </source>
</evidence>
<keyword evidence="1 6" id="KW-0963">Cytoplasm</keyword>
<dbReference type="SMART" id="SM00393">
    <property type="entry name" value="R3H"/>
    <property type="match status" value="1"/>
</dbReference>
<evidence type="ECO:0000256" key="3">
    <source>
        <dbReference type="ARBA" id="ARBA00022960"/>
    </source>
</evidence>
<dbReference type="GO" id="GO:0008360">
    <property type="term" value="P:regulation of cell shape"/>
    <property type="evidence" value="ECO:0007669"/>
    <property type="project" value="UniProtKB-KW"/>
</dbReference>
<evidence type="ECO:0000256" key="5">
    <source>
        <dbReference type="ARBA" id="ARBA00023316"/>
    </source>
</evidence>
<dbReference type="Gene3D" id="3.30.300.20">
    <property type="match status" value="1"/>
</dbReference>
<comment type="subcellular location">
    <subcellularLocation>
        <location evidence="6">Cytoplasm</location>
    </subcellularLocation>
</comment>
<protein>
    <recommendedName>
        <fullName evidence="6">RNA-binding protein KhpB</fullName>
    </recommendedName>
    <alternativeName>
        <fullName evidence="6">RNA-binding protein EloR</fullName>
    </alternativeName>
</protein>
<keyword evidence="3 6" id="KW-0133">Cell shape</keyword>
<keyword evidence="9" id="KW-1185">Reference proteome</keyword>
<dbReference type="GO" id="GO:0005737">
    <property type="term" value="C:cytoplasm"/>
    <property type="evidence" value="ECO:0007669"/>
    <property type="project" value="UniProtKB-SubCell"/>
</dbReference>
<name>I8UH37_9BACL</name>
<dbReference type="EMBL" id="AKKV01000023">
    <property type="protein sequence ID" value="EIT86123.1"/>
    <property type="molecule type" value="Genomic_DNA"/>
</dbReference>
<evidence type="ECO:0000313" key="9">
    <source>
        <dbReference type="Proteomes" id="UP000004080"/>
    </source>
</evidence>
<dbReference type="PANTHER" id="PTHR35800:SF1">
    <property type="entry name" value="RNA-BINDING PROTEIN KHPB"/>
    <property type="match status" value="1"/>
</dbReference>
<dbReference type="InterPro" id="IPR038247">
    <property type="entry name" value="Jag_N_dom_sf"/>
</dbReference>
<dbReference type="InterPro" id="IPR036867">
    <property type="entry name" value="R3H_dom_sf"/>
</dbReference>
<dbReference type="OrthoDB" id="9794483at2"/>
<sequence length="209" mass="23307">MKQTTVTGKTVEEAVSAALIELQASREEVEIHVLEEAKRGFFGFGGKQATVAVSLKEKDPVAYAIAFLQEVTEQMGVPVTISLQESSEDIALQLAGEKIAILIGKRGQTLNALQYLTNLAVNQYSDHYVRISLDAENYRQRRQESLERLALHTAQKVAATLKAVALEPMPSNERKIIHLALRTNQRIETTSEGVEPFRKVLIRPKRIKN</sequence>
<dbReference type="NCBIfam" id="NF041568">
    <property type="entry name" value="Jag_EloR"/>
    <property type="match status" value="1"/>
</dbReference>
<accession>I8UH37</accession>
<dbReference type="PROSITE" id="PS51061">
    <property type="entry name" value="R3H"/>
    <property type="match status" value="1"/>
</dbReference>
<gene>
    <name evidence="6" type="primary">khpB</name>
    <name evidence="6" type="synonym">eloR</name>
    <name evidence="8" type="ORF">A374_07376</name>
</gene>
<keyword evidence="5 6" id="KW-0961">Cell wall biogenesis/degradation</keyword>
<dbReference type="STRING" id="1196324.A374_07376"/>
<keyword evidence="4 6" id="KW-0143">Chaperone</keyword>
<keyword evidence="2 6" id="KW-0694">RNA-binding</keyword>
<dbReference type="GO" id="GO:0009252">
    <property type="term" value="P:peptidoglycan biosynthetic process"/>
    <property type="evidence" value="ECO:0007669"/>
    <property type="project" value="UniProtKB-UniRule"/>
</dbReference>
<comment type="subunit">
    <text evidence="6">Forms a complex with KhpA.</text>
</comment>
<dbReference type="Pfam" id="PF01424">
    <property type="entry name" value="R3H"/>
    <property type="match status" value="1"/>
</dbReference>
<comment type="domain">
    <text evidence="6">Has an N-terminal Jag-N domain and 2 RNA-binding domains (KH and R3H).</text>
</comment>
<dbReference type="InterPro" id="IPR032782">
    <property type="entry name" value="KhpB_N"/>
</dbReference>
<evidence type="ECO:0000259" key="7">
    <source>
        <dbReference type="PROSITE" id="PS51061"/>
    </source>
</evidence>
<comment type="function">
    <text evidence="6">A probable RNA chaperone. Forms a complex with KhpA which binds to cellular RNA and controls its expression. Plays a role in peptidoglycan (PG) homeostasis and cell length regulation.</text>
</comment>
<dbReference type="Gene3D" id="3.30.30.80">
    <property type="entry name" value="probable RNA-binding protein from clostridium symbiosum atcc 14940"/>
    <property type="match status" value="1"/>
</dbReference>
<comment type="caution">
    <text evidence="8">The sequence shown here is derived from an EMBL/GenBank/DDBJ whole genome shotgun (WGS) entry which is preliminary data.</text>
</comment>
<dbReference type="CDD" id="cd02644">
    <property type="entry name" value="R3H_jag"/>
    <property type="match status" value="1"/>
</dbReference>
<dbReference type="CDD" id="cd02414">
    <property type="entry name" value="KH-II_Jag"/>
    <property type="match status" value="1"/>
</dbReference>
<organism evidence="8 9">
    <name type="scientific">Fictibacillus macauensis ZFHKF-1</name>
    <dbReference type="NCBI Taxonomy" id="1196324"/>
    <lineage>
        <taxon>Bacteria</taxon>
        <taxon>Bacillati</taxon>
        <taxon>Bacillota</taxon>
        <taxon>Bacilli</taxon>
        <taxon>Bacillales</taxon>
        <taxon>Fictibacillaceae</taxon>
        <taxon>Fictibacillus</taxon>
    </lineage>
</organism>
<dbReference type="InterPro" id="IPR015946">
    <property type="entry name" value="KH_dom-like_a/b"/>
</dbReference>
<dbReference type="PANTHER" id="PTHR35800">
    <property type="entry name" value="PROTEIN JAG"/>
    <property type="match status" value="1"/>
</dbReference>
<comment type="caution">
    <text evidence="6">Lacks conserved residue(s) required for the propagation of feature annotation.</text>
</comment>
<dbReference type="HAMAP" id="MF_00867">
    <property type="entry name" value="KhpB"/>
    <property type="match status" value="1"/>
</dbReference>
<dbReference type="Gene3D" id="3.30.1370.50">
    <property type="entry name" value="R3H-like domain"/>
    <property type="match status" value="1"/>
</dbReference>
<dbReference type="Pfam" id="PF13083">
    <property type="entry name" value="KH_KhpA-B"/>
    <property type="match status" value="1"/>
</dbReference>
<comment type="similarity">
    <text evidence="6">Belongs to the KhpB RNA-binding protein family.</text>
</comment>
<evidence type="ECO:0000256" key="1">
    <source>
        <dbReference type="ARBA" id="ARBA00022490"/>
    </source>
</evidence>
<reference evidence="8 9" key="1">
    <citation type="journal article" date="2012" name="J. Bacteriol.">
        <title>Genome of Bacillus macauensis ZFHKF-1, a Long-Chain-Forming Bacterium.</title>
        <authorList>
            <person name="Cai L."/>
            <person name="Zhang T."/>
        </authorList>
    </citation>
    <scope>NUCLEOTIDE SEQUENCE [LARGE SCALE GENOMIC DNA]</scope>
    <source>
        <strain evidence="8 9">ZFHKF-1</strain>
    </source>
</reference>
<dbReference type="SMART" id="SM01245">
    <property type="entry name" value="Jag_N"/>
    <property type="match status" value="1"/>
</dbReference>
<dbReference type="RefSeq" id="WP_007201572.1">
    <property type="nucleotide sequence ID" value="NZ_AKKV01000023.1"/>
</dbReference>
<dbReference type="PATRIC" id="fig|1196324.3.peg.1510"/>
<evidence type="ECO:0000256" key="4">
    <source>
        <dbReference type="ARBA" id="ARBA00023186"/>
    </source>
</evidence>
<dbReference type="InterPro" id="IPR034079">
    <property type="entry name" value="R3H_KhpB"/>
</dbReference>
<dbReference type="AlphaFoldDB" id="I8UH37"/>
<dbReference type="Proteomes" id="UP000004080">
    <property type="component" value="Unassembled WGS sequence"/>
</dbReference>
<dbReference type="InterPro" id="IPR039247">
    <property type="entry name" value="KhpB"/>
</dbReference>
<dbReference type="eggNOG" id="COG1847">
    <property type="taxonomic scope" value="Bacteria"/>
</dbReference>
<feature type="domain" description="R3H" evidence="7">
    <location>
        <begin position="140"/>
        <end position="206"/>
    </location>
</feature>
<evidence type="ECO:0000313" key="8">
    <source>
        <dbReference type="EMBL" id="EIT86123.1"/>
    </source>
</evidence>
<dbReference type="Pfam" id="PF14804">
    <property type="entry name" value="Jag_N"/>
    <property type="match status" value="1"/>
</dbReference>
<evidence type="ECO:0000256" key="6">
    <source>
        <dbReference type="HAMAP-Rule" id="MF_00867"/>
    </source>
</evidence>
<dbReference type="GO" id="GO:0071555">
    <property type="term" value="P:cell wall organization"/>
    <property type="evidence" value="ECO:0007669"/>
    <property type="project" value="UniProtKB-KW"/>
</dbReference>